<proteinExistence type="predicted"/>
<feature type="compositionally biased region" description="Low complexity" evidence="1">
    <location>
        <begin position="59"/>
        <end position="107"/>
    </location>
</feature>
<feature type="region of interest" description="Disordered" evidence="1">
    <location>
        <begin position="51"/>
        <end position="107"/>
    </location>
</feature>
<evidence type="ECO:0000256" key="2">
    <source>
        <dbReference type="SAM" id="Phobius"/>
    </source>
</evidence>
<feature type="transmembrane region" description="Helical" evidence="2">
    <location>
        <begin position="20"/>
        <end position="48"/>
    </location>
</feature>
<name>A0A8C2RUL5_CAPHI</name>
<sequence>MSGCGILESESYLPLNSEAFLSVLPALPLTTMKFLVFLALVAVSTFLVSGQDTTTAPQDTPASEAAATSSTDPSESTDAPSESTDAPTTTSAGSTSTAASSTSAASTTTRFCLFPRFNIFC</sequence>
<dbReference type="AlphaFoldDB" id="A0A8C2RUL5"/>
<protein>
    <submittedName>
        <fullName evidence="3">Uncharacterized protein</fullName>
    </submittedName>
</protein>
<keyword evidence="2" id="KW-0472">Membrane</keyword>
<keyword evidence="2" id="KW-0812">Transmembrane</keyword>
<reference evidence="3" key="1">
    <citation type="submission" date="2019-03" db="EMBL/GenBank/DDBJ databases">
        <title>Genome sequencing and reference-guided assembly of Black Bengal Goat (Capra hircus).</title>
        <authorList>
            <person name="Siddiki A.Z."/>
            <person name="Baten A."/>
            <person name="Billah M."/>
            <person name="Alam M.A.U."/>
            <person name="Shawrob K.S.M."/>
            <person name="Saha S."/>
            <person name="Chowdhury M."/>
            <person name="Rahman A.H."/>
            <person name="Stear M."/>
            <person name="Miah G."/>
            <person name="Das G.B."/>
            <person name="Hossain M.M."/>
            <person name="Kumkum M."/>
            <person name="Islam M.S."/>
            <person name="Mollah A.M."/>
            <person name="Ahsan A."/>
            <person name="Tusar F."/>
            <person name="Khan M.K.I."/>
        </authorList>
    </citation>
    <scope>NUCLEOTIDE SEQUENCE [LARGE SCALE GENOMIC DNA]</scope>
</reference>
<keyword evidence="2" id="KW-1133">Transmembrane helix</keyword>
<accession>A0A8C2RUL5</accession>
<evidence type="ECO:0000313" key="3">
    <source>
        <dbReference type="Ensembl" id="ENSCHIP00010033527.1"/>
    </source>
</evidence>
<reference evidence="3" key="2">
    <citation type="submission" date="2025-08" db="UniProtKB">
        <authorList>
            <consortium name="Ensembl"/>
        </authorList>
    </citation>
    <scope>IDENTIFICATION</scope>
</reference>
<dbReference type="Ensembl" id="ENSCHIT00010047145.1">
    <property type="protein sequence ID" value="ENSCHIP00010033527.1"/>
    <property type="gene ID" value="ENSCHIG00010024950.1"/>
</dbReference>
<organism evidence="3">
    <name type="scientific">Capra hircus</name>
    <name type="common">Goat</name>
    <dbReference type="NCBI Taxonomy" id="9925"/>
    <lineage>
        <taxon>Eukaryota</taxon>
        <taxon>Metazoa</taxon>
        <taxon>Chordata</taxon>
        <taxon>Craniata</taxon>
        <taxon>Vertebrata</taxon>
        <taxon>Euteleostomi</taxon>
        <taxon>Mammalia</taxon>
        <taxon>Eutheria</taxon>
        <taxon>Laurasiatheria</taxon>
        <taxon>Artiodactyla</taxon>
        <taxon>Ruminantia</taxon>
        <taxon>Pecora</taxon>
        <taxon>Bovidae</taxon>
        <taxon>Caprinae</taxon>
        <taxon>Capra</taxon>
    </lineage>
</organism>
<evidence type="ECO:0000256" key="1">
    <source>
        <dbReference type="SAM" id="MobiDB-lite"/>
    </source>
</evidence>